<dbReference type="CDD" id="cd03784">
    <property type="entry name" value="GT1_Gtf-like"/>
    <property type="match status" value="1"/>
</dbReference>
<keyword evidence="5" id="KW-1185">Reference proteome</keyword>
<evidence type="ECO:0000313" key="5">
    <source>
        <dbReference type="Proteomes" id="UP000326759"/>
    </source>
</evidence>
<dbReference type="Pfam" id="PF00201">
    <property type="entry name" value="UDPGT"/>
    <property type="match status" value="1"/>
</dbReference>
<evidence type="ECO:0000256" key="1">
    <source>
        <dbReference type="ARBA" id="ARBA00009995"/>
    </source>
</evidence>
<dbReference type="InterPro" id="IPR050271">
    <property type="entry name" value="UDP-glycosyltransferase"/>
</dbReference>
<keyword evidence="2" id="KW-0328">Glycosyltransferase</keyword>
<accession>A0A5N5TDU2</accession>
<protein>
    <submittedName>
        <fullName evidence="4">Putative UDP-glucosyltransferase YojK</fullName>
    </submittedName>
</protein>
<dbReference type="FunFam" id="3.40.50.2000:FF:000050">
    <property type="entry name" value="UDP-glucuronosyltransferase"/>
    <property type="match status" value="1"/>
</dbReference>
<dbReference type="EMBL" id="SEYY01003495">
    <property type="protein sequence ID" value="KAB7504248.1"/>
    <property type="molecule type" value="Genomic_DNA"/>
</dbReference>
<gene>
    <name evidence="4" type="primary">yojK</name>
    <name evidence="4" type="ORF">Anas_08219</name>
</gene>
<evidence type="ECO:0000256" key="2">
    <source>
        <dbReference type="ARBA" id="ARBA00022676"/>
    </source>
</evidence>
<proteinExistence type="inferred from homology"/>
<reference evidence="4 5" key="1">
    <citation type="journal article" date="2019" name="PLoS Biol.">
        <title>Sex chromosomes control vertical transmission of feminizing Wolbachia symbionts in an isopod.</title>
        <authorList>
            <person name="Becking T."/>
            <person name="Chebbi M.A."/>
            <person name="Giraud I."/>
            <person name="Moumen B."/>
            <person name="Laverre T."/>
            <person name="Caubet Y."/>
            <person name="Peccoud J."/>
            <person name="Gilbert C."/>
            <person name="Cordaux R."/>
        </authorList>
    </citation>
    <scope>NUCLEOTIDE SEQUENCE [LARGE SCALE GENOMIC DNA]</scope>
    <source>
        <strain evidence="4">ANa2</strain>
        <tissue evidence="4">Whole body excluding digestive tract and cuticle</tissue>
    </source>
</reference>
<name>A0A5N5TDU2_9CRUS</name>
<dbReference type="PANTHER" id="PTHR48043:SF159">
    <property type="entry name" value="EG:EG0003.4 PROTEIN-RELATED"/>
    <property type="match status" value="1"/>
</dbReference>
<keyword evidence="3 4" id="KW-0808">Transferase</keyword>
<dbReference type="SUPFAM" id="SSF53756">
    <property type="entry name" value="UDP-Glycosyltransferase/glycogen phosphorylase"/>
    <property type="match status" value="1"/>
</dbReference>
<dbReference type="GO" id="GO:0008194">
    <property type="term" value="F:UDP-glycosyltransferase activity"/>
    <property type="evidence" value="ECO:0007669"/>
    <property type="project" value="InterPro"/>
</dbReference>
<dbReference type="OrthoDB" id="5835829at2759"/>
<dbReference type="AlphaFoldDB" id="A0A5N5TDU2"/>
<dbReference type="InterPro" id="IPR002213">
    <property type="entry name" value="UDP_glucos_trans"/>
</dbReference>
<dbReference type="Gene3D" id="3.40.50.2000">
    <property type="entry name" value="Glycogen Phosphorylase B"/>
    <property type="match status" value="1"/>
</dbReference>
<dbReference type="PANTHER" id="PTHR48043">
    <property type="entry name" value="EG:EG0003.4 PROTEIN-RELATED"/>
    <property type="match status" value="1"/>
</dbReference>
<sequence length="204" mass="23444">MVEVKEVDIEKWLNGSGDSGFILFSLGTAIKPQNMKKETLDIFLKVFRKLEQRIICSWDSKGIENIPSNVMLRPYLPQQDILAHPKIRLYITHGGMLSIQEATYYGVPIVGIPFIADQKGNIEDTVFQGWGRIVSWKDLTEQKFSSAIQEVLTNETISMKAKERSILMRDWPTTPAEEVPYWVDYVLRHKGAKHLQSPFVTMSW</sequence>
<comment type="caution">
    <text evidence="4">The sequence shown here is derived from an EMBL/GenBank/DDBJ whole genome shotgun (WGS) entry which is preliminary data.</text>
</comment>
<evidence type="ECO:0000256" key="3">
    <source>
        <dbReference type="ARBA" id="ARBA00022679"/>
    </source>
</evidence>
<organism evidence="4 5">
    <name type="scientific">Armadillidium nasatum</name>
    <dbReference type="NCBI Taxonomy" id="96803"/>
    <lineage>
        <taxon>Eukaryota</taxon>
        <taxon>Metazoa</taxon>
        <taxon>Ecdysozoa</taxon>
        <taxon>Arthropoda</taxon>
        <taxon>Crustacea</taxon>
        <taxon>Multicrustacea</taxon>
        <taxon>Malacostraca</taxon>
        <taxon>Eumalacostraca</taxon>
        <taxon>Peracarida</taxon>
        <taxon>Isopoda</taxon>
        <taxon>Oniscidea</taxon>
        <taxon>Crinocheta</taxon>
        <taxon>Armadillidiidae</taxon>
        <taxon>Armadillidium</taxon>
    </lineage>
</organism>
<comment type="similarity">
    <text evidence="1">Belongs to the UDP-glycosyltransferase family.</text>
</comment>
<dbReference type="Proteomes" id="UP000326759">
    <property type="component" value="Unassembled WGS sequence"/>
</dbReference>
<evidence type="ECO:0000313" key="4">
    <source>
        <dbReference type="EMBL" id="KAB7504248.1"/>
    </source>
</evidence>